<dbReference type="EMBL" id="CP028339">
    <property type="protein sequence ID" value="AVR87382.1"/>
    <property type="molecule type" value="Genomic_DNA"/>
</dbReference>
<proteinExistence type="predicted"/>
<name>A0A2R4BJG2_THAAR</name>
<dbReference type="Proteomes" id="UP000241885">
    <property type="component" value="Chromosome"/>
</dbReference>
<dbReference type="AlphaFoldDB" id="A0A2R4BJG2"/>
<dbReference type="KEGG" id="tak:Tharo_0432"/>
<dbReference type="RefSeq" id="WP_159051652.1">
    <property type="nucleotide sequence ID" value="NZ_CP028339.1"/>
</dbReference>
<sequence length="317" mass="33549">MDAMKGVFICAAELEALHGCPPLAGMAYLWLRSFVDLRSGIVGRTRPVSLSMLRAYTETHTPRGSGVQITQPSERGIRTALAALERAGLLRRLGDDRSLLFRLPRMETLALASGKPDANLTGEHGAEPGAVDNRANALPGAGFIRRREPNPTENPQGVYRPNPTHIRGQSLKPSPPHTASTHEPGLRAREAAAAVGDAELQTVATLLRGAGVRVGGAEPELADLVARGVTDVDLLAAVVLARQERQAVGSAQPIGIRYVAALLDRVRQQSSKAPAAAWWSSESAMLAKGAELGLSPRPGEDWGGFKGRIRGALGRAA</sequence>
<evidence type="ECO:0000313" key="2">
    <source>
        <dbReference type="EMBL" id="AVR87382.1"/>
    </source>
</evidence>
<organism evidence="2 3">
    <name type="scientific">Thauera aromatica K172</name>
    <dbReference type="NCBI Taxonomy" id="44139"/>
    <lineage>
        <taxon>Bacteria</taxon>
        <taxon>Pseudomonadati</taxon>
        <taxon>Pseudomonadota</taxon>
        <taxon>Betaproteobacteria</taxon>
        <taxon>Rhodocyclales</taxon>
        <taxon>Zoogloeaceae</taxon>
        <taxon>Thauera</taxon>
    </lineage>
</organism>
<accession>A0A2R4BJG2</accession>
<feature type="region of interest" description="Disordered" evidence="1">
    <location>
        <begin position="115"/>
        <end position="185"/>
    </location>
</feature>
<evidence type="ECO:0000313" key="3">
    <source>
        <dbReference type="Proteomes" id="UP000241885"/>
    </source>
</evidence>
<gene>
    <name evidence="2" type="ORF">Tharo_0432</name>
</gene>
<dbReference type="OrthoDB" id="8970592at2"/>
<evidence type="ECO:0000256" key="1">
    <source>
        <dbReference type="SAM" id="MobiDB-lite"/>
    </source>
</evidence>
<keyword evidence="3" id="KW-1185">Reference proteome</keyword>
<reference evidence="2 3" key="1">
    <citation type="submission" date="2018-03" db="EMBL/GenBank/DDBJ databases">
        <title>Complete genome sequence of Thauera aromatica, a model organism for studying aromatic compound degradation under denitrifying conditions.</title>
        <authorList>
            <person name="Lo H.-Y."/>
            <person name="Goris T."/>
            <person name="Boll M."/>
            <person name="Mueller J.A."/>
        </authorList>
    </citation>
    <scope>NUCLEOTIDE SEQUENCE [LARGE SCALE GENOMIC DNA]</scope>
    <source>
        <strain evidence="2 3">K172</strain>
    </source>
</reference>
<protein>
    <submittedName>
        <fullName evidence="2">Uncharacterized protein</fullName>
    </submittedName>
</protein>